<feature type="domain" description="Type I restriction enzyme R protein N-terminal" evidence="1">
    <location>
        <begin position="198"/>
        <end position="294"/>
    </location>
</feature>
<comment type="caution">
    <text evidence="2">The sequence shown here is derived from an EMBL/GenBank/DDBJ whole genome shotgun (WGS) entry which is preliminary data.</text>
</comment>
<evidence type="ECO:0000259" key="1">
    <source>
        <dbReference type="Pfam" id="PF13588"/>
    </source>
</evidence>
<dbReference type="EMBL" id="LAZR01019840">
    <property type="protein sequence ID" value="KKL91044.1"/>
    <property type="molecule type" value="Genomic_DNA"/>
</dbReference>
<dbReference type="InterPro" id="IPR029464">
    <property type="entry name" value="HSDR_N"/>
</dbReference>
<accession>A0A0F9FX98</accession>
<name>A0A0F9FX98_9ZZZZ</name>
<dbReference type="AlphaFoldDB" id="A0A0F9FX98"/>
<sequence length="309" mass="36518">MENHFIFVFNEKYYENDKSLGSIYNFPDPDRGSLKLKGKSKGSWGRVIKAVNIGDKVIWMISGNSRRDDKKSFWGQGEIVSIDHSKKLWKLDSNEFENKVKLDEVVLELPYEYQKLFLFKHSTSGEYFSVGYFGAIQIDKYLYNFIKNYCRNPKLDLDIYDKYIERAINGENIRIDNQKKFIYYDTLNGIKSFSYNIHEESVRSKFYSELIYKYSYHPNKIGLEIRIPKESVYYSDLIVYEDDFGNYPYILVEFKNEGISESEIKNTIEQLFKYNKWVGAKYLILVAGSVRIAFDALNFPSTEREKNII</sequence>
<gene>
    <name evidence="2" type="ORF">LCGC14_1898600</name>
</gene>
<proteinExistence type="predicted"/>
<organism evidence="2">
    <name type="scientific">marine sediment metagenome</name>
    <dbReference type="NCBI Taxonomy" id="412755"/>
    <lineage>
        <taxon>unclassified sequences</taxon>
        <taxon>metagenomes</taxon>
        <taxon>ecological metagenomes</taxon>
    </lineage>
</organism>
<protein>
    <recommendedName>
        <fullName evidence="1">Type I restriction enzyme R protein N-terminal domain-containing protein</fullName>
    </recommendedName>
</protein>
<evidence type="ECO:0000313" key="2">
    <source>
        <dbReference type="EMBL" id="KKL91044.1"/>
    </source>
</evidence>
<reference evidence="2" key="1">
    <citation type="journal article" date="2015" name="Nature">
        <title>Complex archaea that bridge the gap between prokaryotes and eukaryotes.</title>
        <authorList>
            <person name="Spang A."/>
            <person name="Saw J.H."/>
            <person name="Jorgensen S.L."/>
            <person name="Zaremba-Niedzwiedzka K."/>
            <person name="Martijn J."/>
            <person name="Lind A.E."/>
            <person name="van Eijk R."/>
            <person name="Schleper C."/>
            <person name="Guy L."/>
            <person name="Ettema T.J."/>
        </authorList>
    </citation>
    <scope>NUCLEOTIDE SEQUENCE</scope>
</reference>
<dbReference type="Pfam" id="PF13588">
    <property type="entry name" value="HSDR_N_2"/>
    <property type="match status" value="1"/>
</dbReference>